<dbReference type="Gene3D" id="3.40.50.1820">
    <property type="entry name" value="alpha/beta hydrolase"/>
    <property type="match status" value="1"/>
</dbReference>
<organism evidence="1">
    <name type="scientific">Ganoderma boninense</name>
    <dbReference type="NCBI Taxonomy" id="34458"/>
    <lineage>
        <taxon>Eukaryota</taxon>
        <taxon>Fungi</taxon>
        <taxon>Dikarya</taxon>
        <taxon>Basidiomycota</taxon>
        <taxon>Agaricomycotina</taxon>
        <taxon>Agaricomycetes</taxon>
        <taxon>Polyporales</taxon>
        <taxon>Polyporaceae</taxon>
        <taxon>Ganoderma</taxon>
    </lineage>
</organism>
<proteinExistence type="predicted"/>
<dbReference type="AlphaFoldDB" id="A0A5K1K6V3"/>
<gene>
    <name evidence="1" type="primary">I1RDG6</name>
</gene>
<dbReference type="EMBL" id="LR729521">
    <property type="protein sequence ID" value="VWP01618.1"/>
    <property type="molecule type" value="Genomic_DNA"/>
</dbReference>
<name>A0A5K1K6V3_9APHY</name>
<evidence type="ECO:0000313" key="1">
    <source>
        <dbReference type="EMBL" id="VWP01618.1"/>
    </source>
</evidence>
<sequence length="376" mass="41901">MSPTFIRNPFGLVHDTGPPSGSQDYTTLVVLHGHNWHSGTFSKTIPLASSYNTRLILLNRRGYPGSTAFSDEELSALPELSHDAGQDALEDAKKKLGVFLRARAREVFDFLEDLVRRDDIPPANPERSAGGIMVAGWSFGALWMIALMAYVATFPVNDVELAKYVRKVVIFDTGNLVVGFPVRADMYHRSFDTSLPKEQRTAAYDVWDRARKISSYYAHGETLDTLSHEALADPPSTVSTLSEEERASLTYRPGGVVDSAIMMPGLQSGFFADLRRRAFLLPKVKGTGNDADSEELEGDGGDAWRDVEFRVVWCQMSHAEVSYIMLMLIAELEEARKKGEAVRNVKIVRVKRGNHFVQWDQPDMAMRALVGDEDVI</sequence>
<protein>
    <submittedName>
        <fullName evidence="1">Uncharacterized protein</fullName>
    </submittedName>
</protein>
<accession>A0A5K1K6V3</accession>
<dbReference type="SUPFAM" id="SSF53474">
    <property type="entry name" value="alpha/beta-Hydrolases"/>
    <property type="match status" value="1"/>
</dbReference>
<dbReference type="InterPro" id="IPR029058">
    <property type="entry name" value="AB_hydrolase_fold"/>
</dbReference>
<reference evidence="1" key="1">
    <citation type="submission" date="2019-10" db="EMBL/GenBank/DDBJ databases">
        <authorList>
            <person name="Nor Muhammad N."/>
        </authorList>
    </citation>
    <scope>NUCLEOTIDE SEQUENCE</scope>
</reference>